<dbReference type="InterPro" id="IPR009241">
    <property type="entry name" value="HigB-like"/>
</dbReference>
<dbReference type="eggNOG" id="COG4683">
    <property type="taxonomic scope" value="Bacteria"/>
</dbReference>
<accession>H5UXB4</accession>
<dbReference type="GeneID" id="92829184"/>
<keyword evidence="2" id="KW-1185">Reference proteome</keyword>
<dbReference type="InterPro" id="IPR035093">
    <property type="entry name" value="RelE/ParE_toxin_dom_sf"/>
</dbReference>
<dbReference type="EMBL" id="BAFF01000001">
    <property type="protein sequence ID" value="GAB50545.1"/>
    <property type="molecule type" value="Genomic_DNA"/>
</dbReference>
<evidence type="ECO:0000313" key="1">
    <source>
        <dbReference type="EMBL" id="GAB50545.1"/>
    </source>
</evidence>
<dbReference type="Proteomes" id="UP000010297">
    <property type="component" value="Unassembled WGS sequence"/>
</dbReference>
<dbReference type="RefSeq" id="WP_002463190.1">
    <property type="nucleotide sequence ID" value="NZ_BAFF01000001.1"/>
</dbReference>
<proteinExistence type="predicted"/>
<dbReference type="AlphaFoldDB" id="H5UXB4"/>
<gene>
    <name evidence="1" type="ORF">EH105704_01_05550</name>
</gene>
<comment type="caution">
    <text evidence="1">The sequence shown here is derived from an EMBL/GenBank/DDBJ whole genome shotgun (WGS) entry which is preliminary data.</text>
</comment>
<protein>
    <recommendedName>
        <fullName evidence="3">Toxin-antitoxin system toxin component</fullName>
    </recommendedName>
</protein>
<dbReference type="SUPFAM" id="SSF143011">
    <property type="entry name" value="RelE-like"/>
    <property type="match status" value="1"/>
</dbReference>
<dbReference type="Pfam" id="PF05973">
    <property type="entry name" value="Gp49"/>
    <property type="match status" value="1"/>
</dbReference>
<evidence type="ECO:0008006" key="3">
    <source>
        <dbReference type="Google" id="ProtNLM"/>
    </source>
</evidence>
<sequence length="117" mass="13570">MTWTVVLTPEFEQWFDKQEAGLQDRINMMITLLEISGPNLGRPHVDTLVGSRYPNMKELRIQYAGEPWRVGFAFNHRQQAVLLYGGQKTGKKRFYTLLIAQVDAIFARDLARKKETL</sequence>
<reference evidence="1 2" key="1">
    <citation type="submission" date="2012-02" db="EMBL/GenBank/DDBJ databases">
        <title>Whole genome shotgun sequence of Escherichia hermannii NBRC 105704.</title>
        <authorList>
            <person name="Yoshida I."/>
            <person name="Hosoyama A."/>
            <person name="Tsuchikane K."/>
            <person name="Katsumata H."/>
            <person name="Yamazaki S."/>
            <person name="Fujita N."/>
        </authorList>
    </citation>
    <scope>NUCLEOTIDE SEQUENCE [LARGE SCALE GENOMIC DNA]</scope>
    <source>
        <strain evidence="1 2">NBRC 105704</strain>
    </source>
</reference>
<organism evidence="1 2">
    <name type="scientific">Atlantibacter hermannii NBRC 105704</name>
    <dbReference type="NCBI Taxonomy" id="1115512"/>
    <lineage>
        <taxon>Bacteria</taxon>
        <taxon>Pseudomonadati</taxon>
        <taxon>Pseudomonadota</taxon>
        <taxon>Gammaproteobacteria</taxon>
        <taxon>Enterobacterales</taxon>
        <taxon>Enterobacteriaceae</taxon>
        <taxon>Atlantibacter</taxon>
    </lineage>
</organism>
<name>H5UXB4_ATLHE</name>
<evidence type="ECO:0000313" key="2">
    <source>
        <dbReference type="Proteomes" id="UP000010297"/>
    </source>
</evidence>